<sequence>MTNILNAQEAFAALQKGKTVLCRYAGNGSLHADKDFSTLDQMPATVFALPNYEFCIQVEMLELAGITFTKPLTIEEIEQGQDVFLIQPHAVIQQYKFNENIDELVTGIRSGFAQRDFDNAKLQYEALCSAVGGSVFEVSLEIAEQPKKRRTSKKQNDSNGVEQQSTHAANDEVSLDDIIGPVGDQKPTSNDVEKKTLDVIPTQSDILNSPTSFDAVAAAVVNKAKEIDAETVQKNNERNLIEEDEDKYQDKLATLKQRVDESQTPTEVNAVVKYTNSWSAEQRAPLLQYMHKRLEVLQQNKAAEQPSLMVRIQNAPDLTVLDALEIDVSSLDPVIQPEMMRHVRTRRLELEKASSVAINDEDLP</sequence>
<organism evidence="2 3">
    <name type="scientific">Acinetobacter junii</name>
    <dbReference type="NCBI Taxonomy" id="40215"/>
    <lineage>
        <taxon>Bacteria</taxon>
        <taxon>Pseudomonadati</taxon>
        <taxon>Pseudomonadota</taxon>
        <taxon>Gammaproteobacteria</taxon>
        <taxon>Moraxellales</taxon>
        <taxon>Moraxellaceae</taxon>
        <taxon>Acinetobacter</taxon>
    </lineage>
</organism>
<gene>
    <name evidence="2" type="ORF">KTH64_15970</name>
</gene>
<reference evidence="2" key="1">
    <citation type="submission" date="2021-06" db="EMBL/GenBank/DDBJ databases">
        <title>Propagation of a rapidly emergent carbapenem-resistant Acinetobacter baumannii lineage by various extra-hospital transmission networks.</title>
        <authorList>
            <person name="Calix J."/>
        </authorList>
    </citation>
    <scope>NUCLEOTIDE SEQUENCE</scope>
    <source>
        <strain evidence="2">WU_MDCI_Aw63</strain>
    </source>
</reference>
<accession>A0AAW5RCF3</accession>
<comment type="caution">
    <text evidence="2">The sequence shown here is derived from an EMBL/GenBank/DDBJ whole genome shotgun (WGS) entry which is preliminary data.</text>
</comment>
<feature type="region of interest" description="Disordered" evidence="1">
    <location>
        <begin position="146"/>
        <end position="191"/>
    </location>
</feature>
<proteinExistence type="predicted"/>
<protein>
    <submittedName>
        <fullName evidence="2">Uncharacterized protein</fullName>
    </submittedName>
</protein>
<dbReference type="RefSeq" id="WP_262579552.1">
    <property type="nucleotide sequence ID" value="NZ_JAHPRE010000091.1"/>
</dbReference>
<dbReference type="Proteomes" id="UP001208534">
    <property type="component" value="Unassembled WGS sequence"/>
</dbReference>
<dbReference type="EMBL" id="JAHPRE010000091">
    <property type="protein sequence ID" value="MCU4398402.1"/>
    <property type="molecule type" value="Genomic_DNA"/>
</dbReference>
<name>A0AAW5RCF3_ACIJU</name>
<evidence type="ECO:0000313" key="2">
    <source>
        <dbReference type="EMBL" id="MCU4398402.1"/>
    </source>
</evidence>
<evidence type="ECO:0000256" key="1">
    <source>
        <dbReference type="SAM" id="MobiDB-lite"/>
    </source>
</evidence>
<evidence type="ECO:0000313" key="3">
    <source>
        <dbReference type="Proteomes" id="UP001208534"/>
    </source>
</evidence>
<feature type="compositionally biased region" description="Polar residues" evidence="1">
    <location>
        <begin position="157"/>
        <end position="168"/>
    </location>
</feature>
<dbReference type="AlphaFoldDB" id="A0AAW5RCF3"/>